<sequence>MRLPNMQYSPLQPAFTLRTISVEIISGNLLGFLMKKDQKFVQVKVDFIGGPTDCHSFATNLELMDPLQTRFTGNKAFEVKITCPETTFMHFVLSDEDGQLIGQKVMRLFNMNTGFRCLVLEDKNGKIPGAPSLFFKIKVSNL</sequence>
<dbReference type="SUPFAM" id="SSF49562">
    <property type="entry name" value="C2 domain (Calcium/lipid-binding domain, CaLB)"/>
    <property type="match status" value="1"/>
</dbReference>
<protein>
    <submittedName>
        <fullName evidence="2">Uncharacterized protein</fullName>
    </submittedName>
</protein>
<evidence type="ECO:0000313" key="1">
    <source>
        <dbReference type="Proteomes" id="UP000887574"/>
    </source>
</evidence>
<dbReference type="InterPro" id="IPR035892">
    <property type="entry name" value="C2_domain_sf"/>
</dbReference>
<dbReference type="AlphaFoldDB" id="A0A915D0W2"/>
<reference evidence="2" key="1">
    <citation type="submission" date="2022-11" db="UniProtKB">
        <authorList>
            <consortium name="WormBaseParasite"/>
        </authorList>
    </citation>
    <scope>IDENTIFICATION</scope>
</reference>
<proteinExistence type="predicted"/>
<dbReference type="Gene3D" id="2.60.40.150">
    <property type="entry name" value="C2 domain"/>
    <property type="match status" value="1"/>
</dbReference>
<organism evidence="1 2">
    <name type="scientific">Ditylenchus dipsaci</name>
    <dbReference type="NCBI Taxonomy" id="166011"/>
    <lineage>
        <taxon>Eukaryota</taxon>
        <taxon>Metazoa</taxon>
        <taxon>Ecdysozoa</taxon>
        <taxon>Nematoda</taxon>
        <taxon>Chromadorea</taxon>
        <taxon>Rhabditida</taxon>
        <taxon>Tylenchina</taxon>
        <taxon>Tylenchomorpha</taxon>
        <taxon>Sphaerularioidea</taxon>
        <taxon>Anguinidae</taxon>
        <taxon>Anguininae</taxon>
        <taxon>Ditylenchus</taxon>
    </lineage>
</organism>
<keyword evidence="1" id="KW-1185">Reference proteome</keyword>
<dbReference type="WBParaSite" id="jg1465">
    <property type="protein sequence ID" value="jg1465"/>
    <property type="gene ID" value="jg1465"/>
</dbReference>
<accession>A0A915D0W2</accession>
<name>A0A915D0W2_9BILA</name>
<dbReference type="Proteomes" id="UP000887574">
    <property type="component" value="Unplaced"/>
</dbReference>
<evidence type="ECO:0000313" key="2">
    <source>
        <dbReference type="WBParaSite" id="jg1465"/>
    </source>
</evidence>